<evidence type="ECO:0000313" key="4">
    <source>
        <dbReference type="Proteomes" id="UP000238157"/>
    </source>
</evidence>
<accession>A0A2T0WK93</accession>
<name>A0A2T0WK93_9BACT</name>
<organism evidence="3 4">
    <name type="scientific">Mongoliibacter ruber</name>
    <dbReference type="NCBI Taxonomy" id="1750599"/>
    <lineage>
        <taxon>Bacteria</taxon>
        <taxon>Pseudomonadati</taxon>
        <taxon>Bacteroidota</taxon>
        <taxon>Cytophagia</taxon>
        <taxon>Cytophagales</taxon>
        <taxon>Cyclobacteriaceae</taxon>
        <taxon>Mongoliibacter</taxon>
    </lineage>
</organism>
<dbReference type="RefSeq" id="WP_106134151.1">
    <property type="nucleotide sequence ID" value="NZ_PVTR01000007.1"/>
</dbReference>
<evidence type="ECO:0000256" key="2">
    <source>
        <dbReference type="ARBA" id="ARBA00008424"/>
    </source>
</evidence>
<dbReference type="AlphaFoldDB" id="A0A2T0WK93"/>
<protein>
    <submittedName>
        <fullName evidence="3">Histone H1-like protein Hc1</fullName>
    </submittedName>
</protein>
<sequence>MSRFEEVVAQVSELEADFKKFYEQGNKAAGTRVRNGMNNLKKMAQDIRNEVTEIKNSKK</sequence>
<keyword evidence="4" id="KW-1185">Reference proteome</keyword>
<evidence type="ECO:0000256" key="1">
    <source>
        <dbReference type="ARBA" id="ARBA00002333"/>
    </source>
</evidence>
<comment type="caution">
    <text evidence="3">The sequence shown here is derived from an EMBL/GenBank/DDBJ whole genome shotgun (WGS) entry which is preliminary data.</text>
</comment>
<dbReference type="InterPro" id="IPR010886">
    <property type="entry name" value="Hc1"/>
</dbReference>
<dbReference type="OrthoDB" id="9808717at2"/>
<proteinExistence type="inferred from homology"/>
<reference evidence="3 4" key="1">
    <citation type="submission" date="2018-03" db="EMBL/GenBank/DDBJ databases">
        <title>Genomic Encyclopedia of Archaeal and Bacterial Type Strains, Phase II (KMG-II): from individual species to whole genera.</title>
        <authorList>
            <person name="Goeker M."/>
        </authorList>
    </citation>
    <scope>NUCLEOTIDE SEQUENCE [LARGE SCALE GENOMIC DNA]</scope>
    <source>
        <strain evidence="3 4">DSM 27929</strain>
    </source>
</reference>
<dbReference type="GO" id="GO:0003677">
    <property type="term" value="F:DNA binding"/>
    <property type="evidence" value="ECO:0007669"/>
    <property type="project" value="InterPro"/>
</dbReference>
<comment type="similarity">
    <text evidence="2">Belongs to the histone H1/H5 family. HCT subfamily.</text>
</comment>
<dbReference type="GO" id="GO:0030527">
    <property type="term" value="F:structural constituent of chromatin"/>
    <property type="evidence" value="ECO:0007669"/>
    <property type="project" value="InterPro"/>
</dbReference>
<comment type="function">
    <text evidence="1">Might have a role analogous to that of eukaryotic histone proteins.</text>
</comment>
<dbReference type="Proteomes" id="UP000238157">
    <property type="component" value="Unassembled WGS sequence"/>
</dbReference>
<gene>
    <name evidence="3" type="ORF">CLW00_107202</name>
</gene>
<evidence type="ECO:0000313" key="3">
    <source>
        <dbReference type="EMBL" id="PRY87133.1"/>
    </source>
</evidence>
<dbReference type="Pfam" id="PF07432">
    <property type="entry name" value="Hc1"/>
    <property type="match status" value="1"/>
</dbReference>
<dbReference type="EMBL" id="PVTR01000007">
    <property type="protein sequence ID" value="PRY87133.1"/>
    <property type="molecule type" value="Genomic_DNA"/>
</dbReference>